<evidence type="ECO:0000256" key="5">
    <source>
        <dbReference type="ARBA" id="ARBA00023163"/>
    </source>
</evidence>
<evidence type="ECO:0000256" key="3">
    <source>
        <dbReference type="ARBA" id="ARBA00023015"/>
    </source>
</evidence>
<dbReference type="GO" id="GO:0003677">
    <property type="term" value="F:DNA binding"/>
    <property type="evidence" value="ECO:0007669"/>
    <property type="project" value="UniProtKB-KW"/>
</dbReference>
<dbReference type="Pfam" id="PF00155">
    <property type="entry name" value="Aminotran_1_2"/>
    <property type="match status" value="1"/>
</dbReference>
<dbReference type="Gene3D" id="1.10.10.10">
    <property type="entry name" value="Winged helix-like DNA-binding domain superfamily/Winged helix DNA-binding domain"/>
    <property type="match status" value="1"/>
</dbReference>
<accession>A0A0D9AN26</accession>
<keyword evidence="5" id="KW-0804">Transcription</keyword>
<dbReference type="Gene3D" id="3.40.640.10">
    <property type="entry name" value="Type I PLP-dependent aspartate aminotransferase-like (Major domain)"/>
    <property type="match status" value="1"/>
</dbReference>
<dbReference type="SMART" id="SM00345">
    <property type="entry name" value="HTH_GNTR"/>
    <property type="match status" value="1"/>
</dbReference>
<organism evidence="7 8">
    <name type="scientific">Stutzerimonas stutzeri</name>
    <name type="common">Pseudomonas stutzeri</name>
    <dbReference type="NCBI Taxonomy" id="316"/>
    <lineage>
        <taxon>Bacteria</taxon>
        <taxon>Pseudomonadati</taxon>
        <taxon>Pseudomonadota</taxon>
        <taxon>Gammaproteobacteria</taxon>
        <taxon>Pseudomonadales</taxon>
        <taxon>Pseudomonadaceae</taxon>
        <taxon>Stutzerimonas</taxon>
    </lineage>
</organism>
<comment type="caution">
    <text evidence="7">The sequence shown here is derived from an EMBL/GenBank/DDBJ whole genome shotgun (WGS) entry which is preliminary data.</text>
</comment>
<keyword evidence="3" id="KW-0805">Transcription regulation</keyword>
<dbReference type="PROSITE" id="PS50949">
    <property type="entry name" value="HTH_GNTR"/>
    <property type="match status" value="1"/>
</dbReference>
<dbReference type="InterPro" id="IPR036390">
    <property type="entry name" value="WH_DNA-bd_sf"/>
</dbReference>
<dbReference type="PANTHER" id="PTHR46577:SF1">
    <property type="entry name" value="HTH-TYPE TRANSCRIPTIONAL REGULATORY PROTEIN GABR"/>
    <property type="match status" value="1"/>
</dbReference>
<comment type="similarity">
    <text evidence="1">In the C-terminal section; belongs to the class-I pyridoxal-phosphate-dependent aminotransferase family.</text>
</comment>
<name>A0A0D9AN26_STUST</name>
<evidence type="ECO:0000256" key="2">
    <source>
        <dbReference type="ARBA" id="ARBA00022898"/>
    </source>
</evidence>
<dbReference type="CDD" id="cd07377">
    <property type="entry name" value="WHTH_GntR"/>
    <property type="match status" value="1"/>
</dbReference>
<keyword evidence="2" id="KW-0663">Pyridoxal phosphate</keyword>
<dbReference type="Pfam" id="PF00392">
    <property type="entry name" value="GntR"/>
    <property type="match status" value="1"/>
</dbReference>
<dbReference type="GO" id="GO:0003700">
    <property type="term" value="F:DNA-binding transcription factor activity"/>
    <property type="evidence" value="ECO:0007669"/>
    <property type="project" value="InterPro"/>
</dbReference>
<feature type="domain" description="HTH gntR-type" evidence="6">
    <location>
        <begin position="14"/>
        <end position="82"/>
    </location>
</feature>
<evidence type="ECO:0000256" key="4">
    <source>
        <dbReference type="ARBA" id="ARBA00023125"/>
    </source>
</evidence>
<dbReference type="OrthoDB" id="9808770at2"/>
<protein>
    <submittedName>
        <fullName evidence="7">GntR family transcriptional regulator</fullName>
    </submittedName>
</protein>
<dbReference type="PATRIC" id="fig|316.101.peg.4556"/>
<dbReference type="SUPFAM" id="SSF53383">
    <property type="entry name" value="PLP-dependent transferases"/>
    <property type="match status" value="1"/>
</dbReference>
<dbReference type="EMBL" id="JYHV01000016">
    <property type="protein sequence ID" value="KJH82147.1"/>
    <property type="molecule type" value="Genomic_DNA"/>
</dbReference>
<dbReference type="InterPro" id="IPR036388">
    <property type="entry name" value="WH-like_DNA-bd_sf"/>
</dbReference>
<dbReference type="AlphaFoldDB" id="A0A0D9AN26"/>
<dbReference type="InterPro" id="IPR051446">
    <property type="entry name" value="HTH_trans_reg/aminotransferase"/>
</dbReference>
<evidence type="ECO:0000259" key="6">
    <source>
        <dbReference type="PROSITE" id="PS50949"/>
    </source>
</evidence>
<evidence type="ECO:0000313" key="8">
    <source>
        <dbReference type="Proteomes" id="UP000032487"/>
    </source>
</evidence>
<dbReference type="InterPro" id="IPR015424">
    <property type="entry name" value="PyrdxlP-dep_Trfase"/>
</dbReference>
<gene>
    <name evidence="7" type="ORF">UF78_10425</name>
</gene>
<evidence type="ECO:0000313" key="7">
    <source>
        <dbReference type="EMBL" id="KJH82147.1"/>
    </source>
</evidence>
<proteinExistence type="inferred from homology"/>
<sequence length="468" mass="49834">MEDLRIELNREAGLSLVEQIVGAIGRSIGEGHLYAGARLPSWRDLSVQLGVARGTVRAAYERLIDDQLIVSRGAAGTFVAQPLPAVRAIDASSLRSPLPDFYQHPFSNAPMVFQAGIPAQDVFPYKVWSRIAAGAARQAAMAPVSYPDPRGEPGLRTEIAAYLSVARGVICAPEQIVITSGYSGGLGLILHALGLRGQTAWMEDPGYPMTRTALSMAGIESVPVRVDAQGLNVEEGIRHAPNAALAVVTAGQQAPLGVTLSLARRLRLLEWAERNGSWIIEDDYLSELQLAGRAAPALASQDRSGRVIHIGTFSKTINPGLRLGFVVAPASLANRVADTAAALAPAASIASQWALAEFMRKGHYLRHLRRMKRTYAARLAALQRALNVPGTSEAMAGLALLLHLPRGTDDVAISQEALAFGIAPLPLSIWYADAAQAQSGLLLGVTNVPAEGIEDCCRHLVQLTESLI</sequence>
<dbReference type="InterPro" id="IPR015421">
    <property type="entry name" value="PyrdxlP-dep_Trfase_major"/>
</dbReference>
<evidence type="ECO:0000256" key="1">
    <source>
        <dbReference type="ARBA" id="ARBA00005384"/>
    </source>
</evidence>
<dbReference type="PANTHER" id="PTHR46577">
    <property type="entry name" value="HTH-TYPE TRANSCRIPTIONAL REGULATORY PROTEIN GABR"/>
    <property type="match status" value="1"/>
</dbReference>
<dbReference type="InterPro" id="IPR000524">
    <property type="entry name" value="Tscrpt_reg_HTH_GntR"/>
</dbReference>
<dbReference type="GO" id="GO:0030170">
    <property type="term" value="F:pyridoxal phosphate binding"/>
    <property type="evidence" value="ECO:0007669"/>
    <property type="project" value="InterPro"/>
</dbReference>
<dbReference type="SUPFAM" id="SSF46785">
    <property type="entry name" value="Winged helix' DNA-binding domain"/>
    <property type="match status" value="1"/>
</dbReference>
<dbReference type="InterPro" id="IPR004839">
    <property type="entry name" value="Aminotransferase_I/II_large"/>
</dbReference>
<dbReference type="Proteomes" id="UP000032487">
    <property type="component" value="Unassembled WGS sequence"/>
</dbReference>
<dbReference type="CDD" id="cd00609">
    <property type="entry name" value="AAT_like"/>
    <property type="match status" value="1"/>
</dbReference>
<reference evidence="7 8" key="1">
    <citation type="submission" date="2015-02" db="EMBL/GenBank/DDBJ databases">
        <title>Draft genome sequence of Pseudomonas stutzeri NT0128 isolated from wheat (Triticum turgidum) rhizosphere.</title>
        <authorList>
            <person name="Tovi N."/>
            <person name="Frenk S."/>
            <person name="Hadar Y."/>
            <person name="Minz D."/>
        </authorList>
    </citation>
    <scope>NUCLEOTIDE SEQUENCE [LARGE SCALE GENOMIC DNA]</scope>
    <source>
        <strain evidence="7 8">NT0128</strain>
    </source>
</reference>
<dbReference type="RefSeq" id="WP_045162137.1">
    <property type="nucleotide sequence ID" value="NZ_JYHV01000016.1"/>
</dbReference>
<keyword evidence="4" id="KW-0238">DNA-binding</keyword>